<comment type="caution">
    <text evidence="1">The sequence shown here is derived from an EMBL/GenBank/DDBJ whole genome shotgun (WGS) entry which is preliminary data.</text>
</comment>
<dbReference type="RefSeq" id="WP_075104122.1">
    <property type="nucleotide sequence ID" value="NZ_MSJM01000002.1"/>
</dbReference>
<protein>
    <submittedName>
        <fullName evidence="1">Uncharacterized protein</fullName>
    </submittedName>
</protein>
<dbReference type="Gene3D" id="1.25.40.520">
    <property type="match status" value="1"/>
</dbReference>
<reference evidence="2" key="1">
    <citation type="submission" date="2016-12" db="EMBL/GenBank/DDBJ databases">
        <authorList>
            <person name="Gulvik C.A."/>
        </authorList>
    </citation>
    <scope>NUCLEOTIDE SEQUENCE [LARGE SCALE GENOMIC DNA]</scope>
    <source>
        <strain evidence="2">NED12-00049-6B</strain>
    </source>
</reference>
<dbReference type="OrthoDB" id="2087838at2"/>
<dbReference type="Proteomes" id="UP000186890">
    <property type="component" value="Unassembled WGS sequence"/>
</dbReference>
<evidence type="ECO:0000313" key="1">
    <source>
        <dbReference type="EMBL" id="OLF48399.1"/>
    </source>
</evidence>
<evidence type="ECO:0000313" key="2">
    <source>
        <dbReference type="Proteomes" id="UP000186890"/>
    </source>
</evidence>
<keyword evidence="2" id="KW-1185">Reference proteome</keyword>
<organism evidence="1 2">
    <name type="scientific">Streptococcus cuniculi</name>
    <dbReference type="NCBI Taxonomy" id="1432788"/>
    <lineage>
        <taxon>Bacteria</taxon>
        <taxon>Bacillati</taxon>
        <taxon>Bacillota</taxon>
        <taxon>Bacilli</taxon>
        <taxon>Lactobacillales</taxon>
        <taxon>Streptococcaceae</taxon>
        <taxon>Streptococcus</taxon>
    </lineage>
</organism>
<dbReference type="InterPro" id="IPR038509">
    <property type="entry name" value="IFS_sf"/>
</dbReference>
<proteinExistence type="predicted"/>
<dbReference type="AlphaFoldDB" id="A0A1Q8E9D3"/>
<gene>
    <name evidence="1" type="ORF">BU202_01920</name>
</gene>
<name>A0A1Q8E9D3_9STRE</name>
<sequence>MEVKNQLIRSIENDSLLECLLGGENYCIESSPYSPEAGQIDTGKVISKGIYQLYLENKNIKKLFEQSLCKMATSSDYGLYMSLKYFASQLFKEKGRLSPFEIDKSHLTEVIKRTLAIKETTIRSDGIGVGIVGHIDAWPEIERIRRVIKSEYGIQL</sequence>
<dbReference type="EMBL" id="MSJM01000002">
    <property type="protein sequence ID" value="OLF48399.1"/>
    <property type="molecule type" value="Genomic_DNA"/>
</dbReference>
<accession>A0A1Q8E9D3</accession>